<dbReference type="Gene3D" id="1.25.40.10">
    <property type="entry name" value="Tetratricopeptide repeat domain"/>
    <property type="match status" value="2"/>
</dbReference>
<keyword evidence="9" id="KW-1185">Reference proteome</keyword>
<sequence length="1000" mass="116193">MYIENSINEKYVHTLNFGCFPKNVLQFQESQDYFQQLIFIDYQLQLLVDNEFRKDELLSMSELQNQTSNLNVASTNEKLQQLLNYIKSVSLNYESNNNYEESLYFTVLMAHLYYLDDNLPEMHKVLSKLNVPYQHKHEDAIDKSISQLEFIDYLTVRFYVLLGLSGHTNYTIWLEFLQNFKKPFAKSQVVANHWLDLLFSKLALSLSQNGNILFSFNNTLRNLPFFTNKISTIAFSNYLLRPENYNLIDKSFKNDYSSFLIHEIEENILVKLQYPNASNSPQSDEINDFINNLYESLSYVPFNLSILKPILSKKYLVDATSKTFQSKIILSNLIYTLIDLNEYDEALAAFKTYIDYLKKDEELKEGYVDDILAIIDTYSTCIIHFNPLKSFKDVAKFKYNNDKAIAQYLTTWVNELVIYMKKLENLIDLSYDDDTYASDRNPLSFLYRKYNINILQSDNSQFVELISKAWYSIGYYYYYLSVFESSNQGIMNTNVSLVLKYYKNSLIVNSTGNVLYLFSYALALANSGALKSSLKLCKFILKKFPESFKTWNLLALLLSSFDNDNSDIQKPTRNFDTILPVELSNGTTTHDKQKLREPEKFINKALNISGLYIMKHKQRDIKLTMDTKYEILQLKLTQLAILESIHGSQYMIDLLSEVFVLYHELFDVQLKSTTVASNQSSRQFGSLDKWSHRPSFIDPSPNATKHKHQSFIPSPLAIAQQQEEEFVVPDLDRKDTKTGRVEKLKRLSNIASKDSPIGRRGSQLVSSVQSRIKKPDFGKVQSNSSSQSQPPAPAFQSGTTSPVHEVKQNNVSKITHHQDNLVERRILQEVWLWTSRVFLKAGLLEECEQCIVEAETVFEPNVKTYTALGLLTSKTRKFLSLQEFERSLEILTKDPIYKYSVRDYGLTLLGISKLFLVDDDKKNSLFISEKDMNTGLIRLKNLLENYSNAWTFGSNSPEIWFYLSKIYEFIDDKILLTKSLWKCIELEDQRPVREFICYEL</sequence>
<feature type="region of interest" description="Disordered" evidence="7">
    <location>
        <begin position="776"/>
        <end position="802"/>
    </location>
</feature>
<gene>
    <name evidence="8" type="ORF">G210_0978</name>
</gene>
<evidence type="ECO:0000256" key="1">
    <source>
        <dbReference type="ARBA" id="ARBA00002550"/>
    </source>
</evidence>
<dbReference type="AlphaFoldDB" id="M3HLY9"/>
<dbReference type="HOGENOM" id="CLU_312174_0_0_1"/>
<dbReference type="OrthoDB" id="29013at2759"/>
<evidence type="ECO:0000313" key="8">
    <source>
        <dbReference type="EMBL" id="EMG48457.1"/>
    </source>
</evidence>
<evidence type="ECO:0000256" key="6">
    <source>
        <dbReference type="ARBA" id="ARBA00039231"/>
    </source>
</evidence>
<dbReference type="PANTHER" id="PTHR23083:SF464">
    <property type="entry name" value="TETRATRICOPEPTIDE REPEAT DOMAIN 7, ISOFORM A"/>
    <property type="match status" value="1"/>
</dbReference>
<dbReference type="eggNOG" id="ENOG502QV6B">
    <property type="taxonomic scope" value="Eukaryota"/>
</dbReference>
<evidence type="ECO:0000256" key="7">
    <source>
        <dbReference type="SAM" id="MobiDB-lite"/>
    </source>
</evidence>
<accession>M3HLY9</accession>
<dbReference type="CDD" id="cd23270">
    <property type="entry name" value="YPP1"/>
    <property type="match status" value="1"/>
</dbReference>
<proteinExistence type="inferred from homology"/>
<protein>
    <recommendedName>
        <fullName evidence="6">Cargo-transport protein YPP1</fullName>
    </recommendedName>
</protein>
<feature type="compositionally biased region" description="Low complexity" evidence="7">
    <location>
        <begin position="781"/>
        <end position="797"/>
    </location>
</feature>
<dbReference type="PANTHER" id="PTHR23083">
    <property type="entry name" value="TETRATRICOPEPTIDE REPEAT PROTEIN, TPR"/>
    <property type="match status" value="1"/>
</dbReference>
<dbReference type="EMBL" id="AOGT01001103">
    <property type="protein sequence ID" value="EMG48457.1"/>
    <property type="molecule type" value="Genomic_DNA"/>
</dbReference>
<evidence type="ECO:0000256" key="2">
    <source>
        <dbReference type="ARBA" id="ARBA00004413"/>
    </source>
</evidence>
<dbReference type="OMA" id="LIFIDYQ"/>
<dbReference type="InterPro" id="IPR051722">
    <property type="entry name" value="Endocytosis_PI4K-reg_protein"/>
</dbReference>
<comment type="similarity">
    <text evidence="5">Belongs to the YPP1 family.</text>
</comment>
<dbReference type="STRING" id="1245528.M3HLY9"/>
<evidence type="ECO:0000313" key="9">
    <source>
        <dbReference type="Proteomes" id="UP000011777"/>
    </source>
</evidence>
<dbReference type="Proteomes" id="UP000011777">
    <property type="component" value="Unassembled WGS sequence"/>
</dbReference>
<dbReference type="SUPFAM" id="SSF48452">
    <property type="entry name" value="TPR-like"/>
    <property type="match status" value="1"/>
</dbReference>
<evidence type="ECO:0000256" key="5">
    <source>
        <dbReference type="ARBA" id="ARBA00038251"/>
    </source>
</evidence>
<comment type="caution">
    <text evidence="8">The sequence shown here is derived from an EMBL/GenBank/DDBJ whole genome shotgun (WGS) entry which is preliminary data.</text>
</comment>
<dbReference type="InterPro" id="IPR011990">
    <property type="entry name" value="TPR-like_helical_dom_sf"/>
</dbReference>
<organism evidence="8 9">
    <name type="scientific">Candida maltosa (strain Xu316)</name>
    <name type="common">Yeast</name>
    <dbReference type="NCBI Taxonomy" id="1245528"/>
    <lineage>
        <taxon>Eukaryota</taxon>
        <taxon>Fungi</taxon>
        <taxon>Dikarya</taxon>
        <taxon>Ascomycota</taxon>
        <taxon>Saccharomycotina</taxon>
        <taxon>Pichiomycetes</taxon>
        <taxon>Debaryomycetaceae</taxon>
        <taxon>Candida/Lodderomyces clade</taxon>
        <taxon>Candida</taxon>
    </lineage>
</organism>
<keyword evidence="4" id="KW-0254">Endocytosis</keyword>
<dbReference type="GO" id="GO:0005886">
    <property type="term" value="C:plasma membrane"/>
    <property type="evidence" value="ECO:0007669"/>
    <property type="project" value="UniProtKB-SubCell"/>
</dbReference>
<comment type="subcellular location">
    <subcellularLocation>
        <location evidence="2">Cell membrane</location>
        <topology evidence="2">Peripheral membrane protein</topology>
        <orientation evidence="2">Cytoplasmic side</orientation>
    </subcellularLocation>
    <subcellularLocation>
        <location evidence="3">Cytoplasmic granule</location>
    </subcellularLocation>
</comment>
<evidence type="ECO:0000256" key="4">
    <source>
        <dbReference type="ARBA" id="ARBA00022583"/>
    </source>
</evidence>
<name>M3HLY9_CANMX</name>
<reference evidence="8 9" key="1">
    <citation type="submission" date="2013-02" db="EMBL/GenBank/DDBJ databases">
        <title>Genome sequence of Candida maltosa Xu316, a potential industrial strain for xylitol and ethanol production.</title>
        <authorList>
            <person name="Yu J."/>
            <person name="Wang Q."/>
            <person name="Geng X."/>
            <person name="Bao W."/>
            <person name="He P."/>
            <person name="Cai J."/>
        </authorList>
    </citation>
    <scope>NUCLEOTIDE SEQUENCE [LARGE SCALE GENOMIC DNA]</scope>
    <source>
        <strain evidence="9">Xu316</strain>
    </source>
</reference>
<comment type="function">
    <text evidence="1">Involved in endocytosis.</text>
</comment>
<evidence type="ECO:0000256" key="3">
    <source>
        <dbReference type="ARBA" id="ARBA00004463"/>
    </source>
</evidence>
<dbReference type="GO" id="GO:0006897">
    <property type="term" value="P:endocytosis"/>
    <property type="evidence" value="ECO:0007669"/>
    <property type="project" value="UniProtKB-KW"/>
</dbReference>